<evidence type="ECO:0000313" key="7">
    <source>
        <dbReference type="EMBL" id="GKS82268.1"/>
    </source>
</evidence>
<keyword evidence="3 6" id="KW-0812">Transmembrane</keyword>
<evidence type="ECO:0000256" key="5">
    <source>
        <dbReference type="ARBA" id="ARBA00023136"/>
    </source>
</evidence>
<feature type="transmembrane region" description="Helical" evidence="6">
    <location>
        <begin position="282"/>
        <end position="302"/>
    </location>
</feature>
<dbReference type="InterPro" id="IPR002523">
    <property type="entry name" value="MgTranspt_CorA/ZnTranspt_ZntB"/>
</dbReference>
<dbReference type="Pfam" id="PF01544">
    <property type="entry name" value="CorA"/>
    <property type="match status" value="1"/>
</dbReference>
<organism evidence="7 8">
    <name type="scientific">Ligilactobacillus pabuli</name>
    <dbReference type="NCBI Taxonomy" id="2886039"/>
    <lineage>
        <taxon>Bacteria</taxon>
        <taxon>Bacillati</taxon>
        <taxon>Bacillota</taxon>
        <taxon>Bacilli</taxon>
        <taxon>Lactobacillales</taxon>
        <taxon>Lactobacillaceae</taxon>
        <taxon>Ligilactobacillus</taxon>
    </lineage>
</organism>
<dbReference type="InterPro" id="IPR045863">
    <property type="entry name" value="CorA_TM1_TM2"/>
</dbReference>
<gene>
    <name evidence="7" type="primary">corA</name>
    <name evidence="7" type="ORF">LPAF129_19540</name>
</gene>
<comment type="subcellular location">
    <subcellularLocation>
        <location evidence="1">Membrane</location>
        <topology evidence="1">Multi-pass membrane protein</topology>
    </subcellularLocation>
</comment>
<proteinExistence type="inferred from homology"/>
<keyword evidence="5 6" id="KW-0472">Membrane</keyword>
<evidence type="ECO:0000256" key="1">
    <source>
        <dbReference type="ARBA" id="ARBA00004141"/>
    </source>
</evidence>
<accession>A0ABQ5JK71</accession>
<evidence type="ECO:0000313" key="8">
    <source>
        <dbReference type="Proteomes" id="UP001055149"/>
    </source>
</evidence>
<comment type="caution">
    <text evidence="7">The sequence shown here is derived from an EMBL/GenBank/DDBJ whole genome shotgun (WGS) entry which is preliminary data.</text>
</comment>
<dbReference type="CDD" id="cd12827">
    <property type="entry name" value="EcCorA_ZntB-like_u2"/>
    <property type="match status" value="1"/>
</dbReference>
<dbReference type="SUPFAM" id="SSF143865">
    <property type="entry name" value="CorA soluble domain-like"/>
    <property type="match status" value="1"/>
</dbReference>
<sequence length="308" mass="35445">MYHAEKSGTLQWTSLIAPTEADLNQLQTTFNLSPKYRSYIRDGRERSRFDFDERLKMGLLIWRVAVTDQEQQSFQVVPVSFIITADQLVSVVSSEAQWVAEKLQELLTEKAAASQQKDSPMLTLLRLLWRINDYYVDQIDLLNHQREKLANYRKHPTNAQITALAELSDQLVYLTTASDNNVVAIQQMQLSSRSDNATFALEPKELDFLSDVEVETKQSQQVTQDAADLVDRLSNTYNNLLNNNLNETMRFLTVWSLVLAVPPIISGFYGMNMHLPWAKGEWAWVTTLVLTAALIWGTLWIYHHYRSK</sequence>
<comment type="similarity">
    <text evidence="2">Belongs to the CorA metal ion transporter (MIT) (TC 1.A.35) family.</text>
</comment>
<reference evidence="7" key="1">
    <citation type="journal article" date="2022" name="Int. J. Syst. Evol. Microbiol.">
        <title>A novel species of lactic acid bacteria, Ligilactobacillus pabuli sp. nov., isolated from alfalfa silage.</title>
        <authorList>
            <person name="Tohno M."/>
            <person name="Tanizawa Y."/>
            <person name="Sawada H."/>
            <person name="Sakamoto M."/>
            <person name="Ohkuma M."/>
            <person name="Kobayashi H."/>
        </authorList>
    </citation>
    <scope>NUCLEOTIDE SEQUENCE</scope>
    <source>
        <strain evidence="7">AF129</strain>
    </source>
</reference>
<dbReference type="EMBL" id="BQXH01000023">
    <property type="protein sequence ID" value="GKS82268.1"/>
    <property type="molecule type" value="Genomic_DNA"/>
</dbReference>
<evidence type="ECO:0000256" key="3">
    <source>
        <dbReference type="ARBA" id="ARBA00022692"/>
    </source>
</evidence>
<protein>
    <submittedName>
        <fullName evidence="7">Magnesium transporter</fullName>
    </submittedName>
</protein>
<keyword evidence="8" id="KW-1185">Reference proteome</keyword>
<evidence type="ECO:0000256" key="4">
    <source>
        <dbReference type="ARBA" id="ARBA00022989"/>
    </source>
</evidence>
<dbReference type="Gene3D" id="3.30.460.20">
    <property type="entry name" value="CorA soluble domain-like"/>
    <property type="match status" value="1"/>
</dbReference>
<dbReference type="Proteomes" id="UP001055149">
    <property type="component" value="Unassembled WGS sequence"/>
</dbReference>
<evidence type="ECO:0000256" key="6">
    <source>
        <dbReference type="SAM" id="Phobius"/>
    </source>
</evidence>
<name>A0ABQ5JK71_9LACO</name>
<keyword evidence="4 6" id="KW-1133">Transmembrane helix</keyword>
<dbReference type="Gene3D" id="1.20.58.340">
    <property type="entry name" value="Magnesium transport protein CorA, transmembrane region"/>
    <property type="match status" value="2"/>
</dbReference>
<evidence type="ECO:0000256" key="2">
    <source>
        <dbReference type="ARBA" id="ARBA00009765"/>
    </source>
</evidence>
<dbReference type="RefSeq" id="WP_244056712.1">
    <property type="nucleotide sequence ID" value="NZ_BQXH01000023.1"/>
</dbReference>
<dbReference type="PANTHER" id="PTHR47891">
    <property type="entry name" value="TRANSPORTER-RELATED"/>
    <property type="match status" value="1"/>
</dbReference>
<dbReference type="InterPro" id="IPR047199">
    <property type="entry name" value="CorA-like"/>
</dbReference>
<dbReference type="InterPro" id="IPR045861">
    <property type="entry name" value="CorA_cytoplasmic_dom"/>
</dbReference>
<dbReference type="SUPFAM" id="SSF144083">
    <property type="entry name" value="Magnesium transport protein CorA, transmembrane region"/>
    <property type="match status" value="1"/>
</dbReference>
<feature type="transmembrane region" description="Helical" evidence="6">
    <location>
        <begin position="251"/>
        <end position="270"/>
    </location>
</feature>
<dbReference type="PANTHER" id="PTHR47891:SF1">
    <property type="entry name" value="CORA-MAGNESIUM AND COBALT TRANSPORTER"/>
    <property type="match status" value="1"/>
</dbReference>